<dbReference type="Gene3D" id="3.90.1310.10">
    <property type="entry name" value="Penicillin-binding protein 2a (Domain 2)"/>
    <property type="match status" value="1"/>
</dbReference>
<reference evidence="6 7" key="1">
    <citation type="journal article" date="2015" name="Nature">
        <title>rRNA introns, odd ribosomes, and small enigmatic genomes across a large radiation of phyla.</title>
        <authorList>
            <person name="Brown C.T."/>
            <person name="Hug L.A."/>
            <person name="Thomas B.C."/>
            <person name="Sharon I."/>
            <person name="Castelle C.J."/>
            <person name="Singh A."/>
            <person name="Wilkins M.J."/>
            <person name="Williams K.H."/>
            <person name="Banfield J.F."/>
        </authorList>
    </citation>
    <scope>NUCLEOTIDE SEQUENCE [LARGE SCALE GENOMIC DNA]</scope>
</reference>
<dbReference type="InterPro" id="IPR005311">
    <property type="entry name" value="PBP_dimer"/>
</dbReference>
<proteinExistence type="predicted"/>
<dbReference type="InterPro" id="IPR012338">
    <property type="entry name" value="Beta-lactam/transpept-like"/>
</dbReference>
<evidence type="ECO:0000259" key="5">
    <source>
        <dbReference type="Pfam" id="PF03717"/>
    </source>
</evidence>
<dbReference type="PANTHER" id="PTHR30627:SF1">
    <property type="entry name" value="PEPTIDOGLYCAN D,D-TRANSPEPTIDASE FTSI"/>
    <property type="match status" value="1"/>
</dbReference>
<evidence type="ECO:0000259" key="4">
    <source>
        <dbReference type="Pfam" id="PF00905"/>
    </source>
</evidence>
<evidence type="ECO:0000313" key="7">
    <source>
        <dbReference type="Proteomes" id="UP000034213"/>
    </source>
</evidence>
<dbReference type="GO" id="GO:0008658">
    <property type="term" value="F:penicillin binding"/>
    <property type="evidence" value="ECO:0007669"/>
    <property type="project" value="InterPro"/>
</dbReference>
<evidence type="ECO:0000256" key="1">
    <source>
        <dbReference type="ARBA" id="ARBA00004370"/>
    </source>
</evidence>
<evidence type="ECO:0000313" key="6">
    <source>
        <dbReference type="EMBL" id="KKS78653.1"/>
    </source>
</evidence>
<feature type="domain" description="Penicillin-binding protein transpeptidase" evidence="4">
    <location>
        <begin position="266"/>
        <end position="566"/>
    </location>
</feature>
<keyword evidence="3" id="KW-0812">Transmembrane</keyword>
<keyword evidence="3" id="KW-1133">Transmembrane helix</keyword>
<keyword evidence="6" id="KW-0808">Transferase</keyword>
<sequence>MNSIWRLNLITIFFGFLGITLIARLFYWQILAGDQLAVLAQIQQQTTIELPAKRGEVLFADGSFLVANQPAYFSYLARKDQPLPADLATKLAPVIFNHLTVSATPSAQLTVKETNQLIKEAQAILEDRLNDQRLIWIPLARKLTQPERWQLEALNLDNLFFEEEQVRLYPEASMSAHLLGFVGSNEQGKDIGLYGLEGYYQSELAGRPGIIKQETDAFNQPIITGQFKKQDQRDGRQLRLYLDKSLQFLVEKKLERALGKYQAKAGSITVMDPYSGAILAIASRPGYDPGEFTRYDPQLYLNPVIAAAFEPGSIFKVFVMAAALEEKVIKPETICDICDGPVKIDKYTIKTWDNQYRPNSTATDILIHSDNVGMVFVGQKLGLDKFLDYFQRFGFNEKTGIDLQDESVPEVKPDKQWTYVDLATASFGQGFVITGMQLLQAVAALANGGQLVTPKVVDKVISDGKEISIPTKIKQNIISPETAKIVTNMMIAAAKSGEAQWVSVKGYQIAGKTGTAQVAVGGKYAEEKTNASFIGFAPADHPKFAMLVTLKEPQTSQWASETAAPLWFSLAQDLLNHFNVIPENP</sequence>
<dbReference type="Pfam" id="PF00905">
    <property type="entry name" value="Transpeptidase"/>
    <property type="match status" value="1"/>
</dbReference>
<protein>
    <submittedName>
        <fullName evidence="6">Peptidoglycan glycosyltransferase</fullName>
    </submittedName>
</protein>
<feature type="transmembrane region" description="Helical" evidence="3">
    <location>
        <begin position="7"/>
        <end position="28"/>
    </location>
</feature>
<dbReference type="PANTHER" id="PTHR30627">
    <property type="entry name" value="PEPTIDOGLYCAN D,D-TRANSPEPTIDASE"/>
    <property type="match status" value="1"/>
</dbReference>
<evidence type="ECO:0000256" key="3">
    <source>
        <dbReference type="SAM" id="Phobius"/>
    </source>
</evidence>
<dbReference type="InterPro" id="IPR001460">
    <property type="entry name" value="PCN-bd_Tpept"/>
</dbReference>
<dbReference type="GO" id="GO:0016740">
    <property type="term" value="F:transferase activity"/>
    <property type="evidence" value="ECO:0007669"/>
    <property type="project" value="UniProtKB-KW"/>
</dbReference>
<dbReference type="Proteomes" id="UP000034213">
    <property type="component" value="Unassembled WGS sequence"/>
</dbReference>
<comment type="subcellular location">
    <subcellularLocation>
        <location evidence="1">Membrane</location>
    </subcellularLocation>
</comment>
<evidence type="ECO:0000256" key="2">
    <source>
        <dbReference type="ARBA" id="ARBA00023136"/>
    </source>
</evidence>
<keyword evidence="2 3" id="KW-0472">Membrane</keyword>
<organism evidence="6 7">
    <name type="scientific">Candidatus Beckwithbacteria bacterium GW2011_GWA2_43_10</name>
    <dbReference type="NCBI Taxonomy" id="1618369"/>
    <lineage>
        <taxon>Bacteria</taxon>
        <taxon>Candidatus Beckwithiibacteriota</taxon>
    </lineage>
</organism>
<dbReference type="AlphaFoldDB" id="A0A0G1EVQ9"/>
<dbReference type="Gene3D" id="3.40.710.10">
    <property type="entry name" value="DD-peptidase/beta-lactamase superfamily"/>
    <property type="match status" value="1"/>
</dbReference>
<dbReference type="SUPFAM" id="SSF56601">
    <property type="entry name" value="beta-lactamase/transpeptidase-like"/>
    <property type="match status" value="1"/>
</dbReference>
<dbReference type="SUPFAM" id="SSF56519">
    <property type="entry name" value="Penicillin binding protein dimerisation domain"/>
    <property type="match status" value="1"/>
</dbReference>
<accession>A0A0G1EVQ9</accession>
<dbReference type="EMBL" id="LCEW01000056">
    <property type="protein sequence ID" value="KKS78653.1"/>
    <property type="molecule type" value="Genomic_DNA"/>
</dbReference>
<dbReference type="InterPro" id="IPR036138">
    <property type="entry name" value="PBP_dimer_sf"/>
</dbReference>
<dbReference type="InterPro" id="IPR050515">
    <property type="entry name" value="Beta-lactam/transpept"/>
</dbReference>
<dbReference type="GO" id="GO:0005886">
    <property type="term" value="C:plasma membrane"/>
    <property type="evidence" value="ECO:0007669"/>
    <property type="project" value="TreeGrafter"/>
</dbReference>
<dbReference type="GO" id="GO:0071555">
    <property type="term" value="P:cell wall organization"/>
    <property type="evidence" value="ECO:0007669"/>
    <property type="project" value="TreeGrafter"/>
</dbReference>
<dbReference type="Pfam" id="PF03717">
    <property type="entry name" value="PBP_dimer"/>
    <property type="match status" value="1"/>
</dbReference>
<dbReference type="STRING" id="1618369.UV54_C0056G0009"/>
<feature type="domain" description="Penicillin-binding protein dimerisation" evidence="5">
    <location>
        <begin position="50"/>
        <end position="222"/>
    </location>
</feature>
<dbReference type="Gene3D" id="3.30.450.330">
    <property type="match status" value="1"/>
</dbReference>
<name>A0A0G1EVQ9_9BACT</name>
<comment type="caution">
    <text evidence="6">The sequence shown here is derived from an EMBL/GenBank/DDBJ whole genome shotgun (WGS) entry which is preliminary data.</text>
</comment>
<gene>
    <name evidence="6" type="ORF">UV54_C0056G0009</name>
</gene>